<name>A0A2L2U2B4_9HYPO</name>
<dbReference type="EMBL" id="LN649231">
    <property type="protein sequence ID" value="CEI69680.1"/>
    <property type="molecule type" value="Genomic_DNA"/>
</dbReference>
<sequence length="65" mass="7018">MALMGPPPADLQRWYSSTWDRDDDANANVNGAPIVPIPSPVPSLHSRLSSDVSPALLDLECAYLL</sequence>
<reference evidence="2" key="1">
    <citation type="submission" date="2014-10" db="EMBL/GenBank/DDBJ databases">
        <authorList>
            <person name="King R."/>
        </authorList>
    </citation>
    <scope>NUCLEOTIDE SEQUENCE [LARGE SCALE GENOMIC DNA]</scope>
    <source>
        <strain evidence="2">A3/5</strain>
    </source>
</reference>
<evidence type="ECO:0000313" key="1">
    <source>
        <dbReference type="EMBL" id="CEI69680.1"/>
    </source>
</evidence>
<evidence type="ECO:0000313" key="2">
    <source>
        <dbReference type="Proteomes" id="UP000245910"/>
    </source>
</evidence>
<protein>
    <submittedName>
        <fullName evidence="1">Uncharacterized protein</fullName>
    </submittedName>
</protein>
<organism evidence="1 2">
    <name type="scientific">Fusarium venenatum</name>
    <dbReference type="NCBI Taxonomy" id="56646"/>
    <lineage>
        <taxon>Eukaryota</taxon>
        <taxon>Fungi</taxon>
        <taxon>Dikarya</taxon>
        <taxon>Ascomycota</taxon>
        <taxon>Pezizomycotina</taxon>
        <taxon>Sordariomycetes</taxon>
        <taxon>Hypocreomycetidae</taxon>
        <taxon>Hypocreales</taxon>
        <taxon>Nectriaceae</taxon>
        <taxon>Fusarium</taxon>
    </lineage>
</organism>
<accession>A0A2L2U2B4</accession>
<proteinExistence type="predicted"/>
<keyword evidence="2" id="KW-1185">Reference proteome</keyword>
<dbReference type="Proteomes" id="UP000245910">
    <property type="component" value="Chromosome III"/>
</dbReference>
<dbReference type="AlphaFoldDB" id="A0A2L2U2B4"/>